<dbReference type="CDD" id="cd00077">
    <property type="entry name" value="HDc"/>
    <property type="match status" value="1"/>
</dbReference>
<dbReference type="AlphaFoldDB" id="A0A1Z4EWL5"/>
<dbReference type="InterPro" id="IPR006674">
    <property type="entry name" value="HD_domain"/>
</dbReference>
<dbReference type="RefSeq" id="WP_096500856.1">
    <property type="nucleotide sequence ID" value="NZ_AP018165.1"/>
</dbReference>
<name>A0A1Z4EWL5_9MYCO</name>
<reference evidence="3" key="1">
    <citation type="journal article" date="2017" name="Genome Announc.">
        <title>Complete Genome Sequence of Mycobacterium stephanolepidis.</title>
        <authorList>
            <person name="Fukano H."/>
            <person name="Yoshida M."/>
            <person name="Katayama Y."/>
            <person name="Omatsu T."/>
            <person name="Mizutani T."/>
            <person name="Kurata O."/>
            <person name="Wada S."/>
            <person name="Hoshino Y."/>
        </authorList>
    </citation>
    <scope>NUCLEOTIDE SEQUENCE [LARGE SCALE GENOMIC DNA]</scope>
    <source>
        <strain evidence="3">NJB0901</strain>
    </source>
</reference>
<dbReference type="KEGG" id="mste:MSTE_02023"/>
<organism evidence="2 3">
    <name type="scientific">[Mycobacterium] stephanolepidis</name>
    <dbReference type="NCBI Taxonomy" id="1520670"/>
    <lineage>
        <taxon>Bacteria</taxon>
        <taxon>Bacillati</taxon>
        <taxon>Actinomycetota</taxon>
        <taxon>Actinomycetes</taxon>
        <taxon>Mycobacteriales</taxon>
        <taxon>Mycobacteriaceae</taxon>
        <taxon>Mycobacteroides</taxon>
    </lineage>
</organism>
<keyword evidence="3" id="KW-1185">Reference proteome</keyword>
<dbReference type="SUPFAM" id="SSF109604">
    <property type="entry name" value="HD-domain/PDEase-like"/>
    <property type="match status" value="1"/>
</dbReference>
<dbReference type="Gene3D" id="1.10.3210.10">
    <property type="entry name" value="Hypothetical protein af1432"/>
    <property type="match status" value="1"/>
</dbReference>
<proteinExistence type="predicted"/>
<dbReference type="EMBL" id="AP018165">
    <property type="protein sequence ID" value="BAX97339.1"/>
    <property type="molecule type" value="Genomic_DNA"/>
</dbReference>
<dbReference type="OrthoDB" id="2989229at2"/>
<feature type="domain" description="HD" evidence="1">
    <location>
        <begin position="22"/>
        <end position="100"/>
    </location>
</feature>
<evidence type="ECO:0000259" key="1">
    <source>
        <dbReference type="Pfam" id="PF01966"/>
    </source>
</evidence>
<evidence type="ECO:0000313" key="2">
    <source>
        <dbReference type="EMBL" id="BAX97339.1"/>
    </source>
</evidence>
<reference evidence="2 3" key="2">
    <citation type="journal article" date="2017" name="Int. J. Syst. Evol. Microbiol.">
        <title>Mycobacterium stephanolepidis sp. nov., a rapidly growing species related to Mycobacterium chelonae, isolated from marine teleost fish, Stephanolepis cirrhifer.</title>
        <authorList>
            <person name="Fukano H."/>
            <person name="Wada S."/>
            <person name="Kurata O."/>
            <person name="Katayama K."/>
            <person name="Fujiwara N."/>
            <person name="Hoshino Y."/>
        </authorList>
    </citation>
    <scope>NUCLEOTIDE SEQUENCE [LARGE SCALE GENOMIC DNA]</scope>
    <source>
        <strain evidence="2 3">NJB0901</strain>
    </source>
</reference>
<sequence>MGELVERARRVAGSRLAELPRRWAHVQGVAAAAVRIRGHFDVTAGDCLVAAAWTHDIGYGPSVRATGFHPLDGARFVRSQGFPELVVSLVAFHSGATIEAQLRGVQGLSEFSEPDRKLLDALTFCDLTTGPDGTLVSAAVRLGEVLQRYGPDDPVHQAIDLSRDDLLAAVKRVQSWQ</sequence>
<dbReference type="Pfam" id="PF01966">
    <property type="entry name" value="HD"/>
    <property type="match status" value="1"/>
</dbReference>
<dbReference type="GO" id="GO:0016787">
    <property type="term" value="F:hydrolase activity"/>
    <property type="evidence" value="ECO:0007669"/>
    <property type="project" value="UniProtKB-KW"/>
</dbReference>
<dbReference type="InterPro" id="IPR003607">
    <property type="entry name" value="HD/PDEase_dom"/>
</dbReference>
<evidence type="ECO:0000313" key="3">
    <source>
        <dbReference type="Proteomes" id="UP000217954"/>
    </source>
</evidence>
<gene>
    <name evidence="2" type="ORF">MSTE_02023</name>
</gene>
<dbReference type="Proteomes" id="UP000217954">
    <property type="component" value="Chromosome"/>
</dbReference>
<accession>A0A1Z4EWL5</accession>
<protein>
    <submittedName>
        <fullName evidence="2">Metal-dependent phosphohydrolase, HD subdomain protein</fullName>
    </submittedName>
</protein>
<keyword evidence="2" id="KW-0378">Hydrolase</keyword>